<evidence type="ECO:0000313" key="1">
    <source>
        <dbReference type="EMBL" id="KAG7319293.1"/>
    </source>
</evidence>
<keyword evidence="2" id="KW-1185">Reference proteome</keyword>
<comment type="caution">
    <text evidence="1">The sequence shown here is derived from an EMBL/GenBank/DDBJ whole genome shotgun (WGS) entry which is preliminary data.</text>
</comment>
<name>A0A9D3SH47_9TELE</name>
<gene>
    <name evidence="1" type="ORF">KOW79_017767</name>
</gene>
<dbReference type="EMBL" id="JAHKSW010000021">
    <property type="protein sequence ID" value="KAG7319293.1"/>
    <property type="molecule type" value="Genomic_DNA"/>
</dbReference>
<organism evidence="1 2">
    <name type="scientific">Hemibagrus wyckioides</name>
    <dbReference type="NCBI Taxonomy" id="337641"/>
    <lineage>
        <taxon>Eukaryota</taxon>
        <taxon>Metazoa</taxon>
        <taxon>Chordata</taxon>
        <taxon>Craniata</taxon>
        <taxon>Vertebrata</taxon>
        <taxon>Euteleostomi</taxon>
        <taxon>Actinopterygii</taxon>
        <taxon>Neopterygii</taxon>
        <taxon>Teleostei</taxon>
        <taxon>Ostariophysi</taxon>
        <taxon>Siluriformes</taxon>
        <taxon>Bagridae</taxon>
        <taxon>Hemibagrus</taxon>
    </lineage>
</organism>
<accession>A0A9D3SH47</accession>
<reference evidence="1 2" key="1">
    <citation type="submission" date="2021-06" db="EMBL/GenBank/DDBJ databases">
        <title>Chromosome-level genome assembly of the red-tail catfish (Hemibagrus wyckioides).</title>
        <authorList>
            <person name="Shao F."/>
        </authorList>
    </citation>
    <scope>NUCLEOTIDE SEQUENCE [LARGE SCALE GENOMIC DNA]</scope>
    <source>
        <strain evidence="1">EC202008001</strain>
        <tissue evidence="1">Blood</tissue>
    </source>
</reference>
<evidence type="ECO:0000313" key="2">
    <source>
        <dbReference type="Proteomes" id="UP000824219"/>
    </source>
</evidence>
<protein>
    <submittedName>
        <fullName evidence="1">Uncharacterized protein</fullName>
    </submittedName>
</protein>
<proteinExistence type="predicted"/>
<dbReference type="AlphaFoldDB" id="A0A9D3SH47"/>
<dbReference type="Proteomes" id="UP000824219">
    <property type="component" value="Linkage Group LG21"/>
</dbReference>
<sequence>MAASALLDEEDEEKEVIHDVRRRRRRDGPAGRFTGPDSDAVCGCAELWNFPPALNLARFPNRFLSSLRLTNTLPDSAEPHISPALH</sequence>